<reference evidence="1 2" key="1">
    <citation type="submission" date="2011-07" db="EMBL/GenBank/DDBJ databases">
        <authorList>
            <person name="Bertoli M.T."/>
            <person name="Kersulyte D."/>
            <person name="Pascasio M.A."/>
            <person name="Berg D.E."/>
        </authorList>
    </citation>
    <scope>NUCLEOTIDE SEQUENCE [LARGE SCALE GENOMIC DNA]</scope>
    <source>
        <strain evidence="1 2">ELS37</strain>
    </source>
</reference>
<accession>A0ABC7ZEP0</accession>
<dbReference type="KEGG" id="hpe:HPELS_01765"/>
<dbReference type="Proteomes" id="UP000007885">
    <property type="component" value="Chromosome"/>
</dbReference>
<organism evidence="1 2">
    <name type="scientific">Helicobacter pylori ELS37</name>
    <dbReference type="NCBI Taxonomy" id="1055527"/>
    <lineage>
        <taxon>Bacteria</taxon>
        <taxon>Pseudomonadati</taxon>
        <taxon>Campylobacterota</taxon>
        <taxon>Epsilonproteobacteria</taxon>
        <taxon>Campylobacterales</taxon>
        <taxon>Helicobacteraceae</taxon>
        <taxon>Helicobacter</taxon>
    </lineage>
</organism>
<protein>
    <submittedName>
        <fullName evidence="1">Uncharacterized protein</fullName>
    </submittedName>
</protein>
<dbReference type="AlphaFoldDB" id="A0ABC7ZEP0"/>
<name>A0ABC7ZEP0_HELPX</name>
<sequence length="45" mass="5066">MITKNSRNGLMESLLAPNDKRKEINPLTLMGLILLKETIKAKNTL</sequence>
<gene>
    <name evidence="1" type="ORF">HPELS_01765</name>
</gene>
<evidence type="ECO:0000313" key="2">
    <source>
        <dbReference type="Proteomes" id="UP000007885"/>
    </source>
</evidence>
<dbReference type="EMBL" id="CP002953">
    <property type="protein sequence ID" value="AFF19918.1"/>
    <property type="molecule type" value="Genomic_DNA"/>
</dbReference>
<evidence type="ECO:0000313" key="1">
    <source>
        <dbReference type="EMBL" id="AFF19918.1"/>
    </source>
</evidence>
<proteinExistence type="predicted"/>